<proteinExistence type="predicted"/>
<organism evidence="2 3">
    <name type="scientific">Meloidogyne hapla</name>
    <name type="common">Root-knot nematode worm</name>
    <dbReference type="NCBI Taxonomy" id="6305"/>
    <lineage>
        <taxon>Eukaryota</taxon>
        <taxon>Metazoa</taxon>
        <taxon>Ecdysozoa</taxon>
        <taxon>Nematoda</taxon>
        <taxon>Chromadorea</taxon>
        <taxon>Rhabditida</taxon>
        <taxon>Tylenchina</taxon>
        <taxon>Tylenchomorpha</taxon>
        <taxon>Tylenchoidea</taxon>
        <taxon>Meloidogynidae</taxon>
        <taxon>Meloidogyninae</taxon>
        <taxon>Meloidogyne</taxon>
    </lineage>
</organism>
<keyword evidence="2" id="KW-1185">Reference proteome</keyword>
<evidence type="ECO:0000313" key="3">
    <source>
        <dbReference type="WBParaSite" id="MhA1_Contig2102.frz3.gene2"/>
    </source>
</evidence>
<dbReference type="WBParaSite" id="MhA1_Contig2102.frz3.gene2">
    <property type="protein sequence ID" value="MhA1_Contig2102.frz3.gene2"/>
    <property type="gene ID" value="MhA1_Contig2102.frz3.gene2"/>
</dbReference>
<reference evidence="3" key="1">
    <citation type="submission" date="2016-11" db="UniProtKB">
        <authorList>
            <consortium name="WormBaseParasite"/>
        </authorList>
    </citation>
    <scope>IDENTIFICATION</scope>
</reference>
<dbReference type="AlphaFoldDB" id="A0A1I8BEP5"/>
<evidence type="ECO:0000313" key="2">
    <source>
        <dbReference type="Proteomes" id="UP000095281"/>
    </source>
</evidence>
<sequence length="193" mass="21282">MRKSATKTSSLSSSDNESNLEAGTRAVGTDVGATVVEISDEFVRNYSVRMSGGRAVGPLAPAQRAAVPVATSKKIDQTVGDYVQTSSEPMIPVTTVLGRDVKDIKRNLSEYHQQVVRYQQKVVNLSTIVATKDDIKDMAKKEDIKDMATKQSITDLEKLLTSKIDGISSHWTQVMWESLCKFFGDFMKSKKND</sequence>
<feature type="compositionally biased region" description="Low complexity" evidence="1">
    <location>
        <begin position="1"/>
        <end position="22"/>
    </location>
</feature>
<evidence type="ECO:0000256" key="1">
    <source>
        <dbReference type="SAM" id="MobiDB-lite"/>
    </source>
</evidence>
<name>A0A1I8BEP5_MELHA</name>
<dbReference type="Proteomes" id="UP000095281">
    <property type="component" value="Unplaced"/>
</dbReference>
<protein>
    <submittedName>
        <fullName evidence="3">BLOC-1-related complex subunit 5</fullName>
    </submittedName>
</protein>
<accession>A0A1I8BEP5</accession>
<feature type="region of interest" description="Disordered" evidence="1">
    <location>
        <begin position="1"/>
        <end position="25"/>
    </location>
</feature>